<keyword evidence="2" id="KW-1185">Reference proteome</keyword>
<gene>
    <name evidence="1" type="primary">ORF41</name>
</gene>
<proteinExistence type="predicted"/>
<reference evidence="1 2" key="1">
    <citation type="journal article" date="2011" name="MBio">
        <title>Evidence of a dominant lineage of Vibrio cholerae-specific lytic bacteriophages shed by cholera patients over a 10-year period in Dhaka, Bangladesh.</title>
        <authorList>
            <person name="Seed K.D."/>
            <person name="Bodi K.L."/>
            <person name="Kropinski A.M."/>
            <person name="Ackermann H.W."/>
            <person name="Calderwood S.B."/>
            <person name="Qadri F."/>
            <person name="Camilli A."/>
        </authorList>
    </citation>
    <scope>NUCLEOTIDE SEQUENCE [LARGE SCALE GENOMIC DNA]</scope>
</reference>
<dbReference type="Proteomes" id="UP000007502">
    <property type="component" value="Segment"/>
</dbReference>
<dbReference type="EMBL" id="HQ641347">
    <property type="protein sequence ID" value="ADX87857.1"/>
    <property type="molecule type" value="Genomic_DNA"/>
</dbReference>
<evidence type="ECO:0000313" key="2">
    <source>
        <dbReference type="Proteomes" id="UP000007502"/>
    </source>
</evidence>
<dbReference type="GeneID" id="10228520"/>
<accession>F1D163</accession>
<evidence type="ECO:0000313" key="1">
    <source>
        <dbReference type="EMBL" id="ADX87857.1"/>
    </source>
</evidence>
<name>F1D163_9CAUD</name>
<dbReference type="KEGG" id="vg:10228520"/>
<organism evidence="1 2">
    <name type="scientific">Vibrio phage ICP1</name>
    <dbReference type="NCBI Taxonomy" id="979525"/>
    <lineage>
        <taxon>Viruses</taxon>
        <taxon>Duplodnaviria</taxon>
        <taxon>Heunggongvirae</taxon>
        <taxon>Uroviricota</taxon>
        <taxon>Caudoviricetes</taxon>
        <taxon>Mohonavirus</taxon>
        <taxon>Mohonavirus ICP1</taxon>
    </lineage>
</organism>
<protein>
    <submittedName>
        <fullName evidence="1">Uncharacterized protein ORF41</fullName>
    </submittedName>
</protein>
<sequence>MPTIYTHKTSGAAIGVYTNDDRTLEMIVEVRKKAGSALYTIVIDGNDKGRHHIFAEDAWWELGSFVGAEIEIIPQKFIKREFAIYKEMLDNRKGSGNTKLKSTMKGK</sequence>
<dbReference type="RefSeq" id="YP_004250982.1">
    <property type="nucleotide sequence ID" value="NC_015157.1"/>
</dbReference>